<comment type="caution">
    <text evidence="1">The sequence shown here is derived from an EMBL/GenBank/DDBJ whole genome shotgun (WGS) entry which is preliminary data.</text>
</comment>
<dbReference type="NCBIfam" id="TIGR04256">
    <property type="entry name" value="GxxExxY"/>
    <property type="match status" value="1"/>
</dbReference>
<evidence type="ECO:0000313" key="2">
    <source>
        <dbReference type="Proteomes" id="UP000177912"/>
    </source>
</evidence>
<dbReference type="Proteomes" id="UP000177912">
    <property type="component" value="Unassembled WGS sequence"/>
</dbReference>
<name>A0A1F5NWX1_9BACT</name>
<dbReference type="AlphaFoldDB" id="A0A1F5NWX1"/>
<sequence length="131" mass="15327">MARAELRRTDLVYPEESFAIVGAVYDVYNRLGHGHAERTYQKAVGEELKKRGFKFQEQVYSPVVYLEKVVGKNYFDFLIAGKIVVELKKGDNFSKTHIEQVYRYLVSKDLRLGILVYFSPRKVNYKRIVNL</sequence>
<accession>A0A1F5NWX1</accession>
<organism evidence="1 2">
    <name type="scientific">Candidatus Doudnabacteria bacterium RIFCSPHIGHO2_01_FULL_43_23</name>
    <dbReference type="NCBI Taxonomy" id="1817822"/>
    <lineage>
        <taxon>Bacteria</taxon>
        <taxon>Candidatus Doudnaibacteriota</taxon>
    </lineage>
</organism>
<dbReference type="STRING" id="1817822.A2826_02500"/>
<reference evidence="1 2" key="1">
    <citation type="journal article" date="2016" name="Nat. Commun.">
        <title>Thousands of microbial genomes shed light on interconnected biogeochemical processes in an aquifer system.</title>
        <authorList>
            <person name="Anantharaman K."/>
            <person name="Brown C.T."/>
            <person name="Hug L.A."/>
            <person name="Sharon I."/>
            <person name="Castelle C.J."/>
            <person name="Probst A.J."/>
            <person name="Thomas B.C."/>
            <person name="Singh A."/>
            <person name="Wilkins M.J."/>
            <person name="Karaoz U."/>
            <person name="Brodie E.L."/>
            <person name="Williams K.H."/>
            <person name="Hubbard S.S."/>
            <person name="Banfield J.F."/>
        </authorList>
    </citation>
    <scope>NUCLEOTIDE SEQUENCE [LARGE SCALE GENOMIC DNA]</scope>
</reference>
<protein>
    <recommendedName>
        <fullName evidence="3">GxxExxY protein</fullName>
    </recommendedName>
</protein>
<gene>
    <name evidence="1" type="ORF">A2826_02500</name>
</gene>
<proteinExistence type="predicted"/>
<evidence type="ECO:0000313" key="1">
    <source>
        <dbReference type="EMBL" id="OGE81820.1"/>
    </source>
</evidence>
<evidence type="ECO:0008006" key="3">
    <source>
        <dbReference type="Google" id="ProtNLM"/>
    </source>
</evidence>
<dbReference type="Pfam" id="PF13366">
    <property type="entry name" value="PDDEXK_3"/>
    <property type="match status" value="1"/>
</dbReference>
<dbReference type="EMBL" id="MFEI01000002">
    <property type="protein sequence ID" value="OGE81820.1"/>
    <property type="molecule type" value="Genomic_DNA"/>
</dbReference>
<dbReference type="InterPro" id="IPR026350">
    <property type="entry name" value="GxxExxY"/>
</dbReference>